<dbReference type="Proteomes" id="UP000320593">
    <property type="component" value="Unassembled WGS sequence"/>
</dbReference>
<dbReference type="Gene3D" id="2.40.10.220">
    <property type="entry name" value="predicted glycosyltransferase like domains"/>
    <property type="match status" value="1"/>
</dbReference>
<reference evidence="2 3" key="1">
    <citation type="submission" date="2019-07" db="EMBL/GenBank/DDBJ databases">
        <title>Genomic Encyclopedia of Archaeal and Bacterial Type Strains, Phase II (KMG-II): from individual species to whole genera.</title>
        <authorList>
            <person name="Goeker M."/>
        </authorList>
    </citation>
    <scope>NUCLEOTIDE SEQUENCE [LARGE SCALE GENOMIC DNA]</scope>
    <source>
        <strain evidence="2 3">ATCC BAA-252</strain>
    </source>
</reference>
<gene>
    <name evidence="2" type="ORF">JM93_01281</name>
</gene>
<evidence type="ECO:0000313" key="3">
    <source>
        <dbReference type="Proteomes" id="UP000320593"/>
    </source>
</evidence>
<keyword evidence="3" id="KW-1185">Reference proteome</keyword>
<name>A0A562T9H6_9HYPH</name>
<dbReference type="OrthoDB" id="7676579at2"/>
<feature type="compositionally biased region" description="Acidic residues" evidence="1">
    <location>
        <begin position="173"/>
        <end position="184"/>
    </location>
</feature>
<feature type="region of interest" description="Disordered" evidence="1">
    <location>
        <begin position="169"/>
        <end position="191"/>
    </location>
</feature>
<evidence type="ECO:0000313" key="2">
    <source>
        <dbReference type="EMBL" id="TWI90301.1"/>
    </source>
</evidence>
<accession>A0A562T9H6</accession>
<evidence type="ECO:0000256" key="1">
    <source>
        <dbReference type="SAM" id="MobiDB-lite"/>
    </source>
</evidence>
<dbReference type="RefSeq" id="WP_145341360.1">
    <property type="nucleotide sequence ID" value="NZ_SMLY01000085.1"/>
</dbReference>
<comment type="caution">
    <text evidence="2">The sequence shown here is derived from an EMBL/GenBank/DDBJ whole genome shotgun (WGS) entry which is preliminary data.</text>
</comment>
<dbReference type="AlphaFoldDB" id="A0A562T9H6"/>
<organism evidence="2 3">
    <name type="scientific">Roseibium hamelinense</name>
    <dbReference type="NCBI Taxonomy" id="150831"/>
    <lineage>
        <taxon>Bacteria</taxon>
        <taxon>Pseudomonadati</taxon>
        <taxon>Pseudomonadota</taxon>
        <taxon>Alphaproteobacteria</taxon>
        <taxon>Hyphomicrobiales</taxon>
        <taxon>Stappiaceae</taxon>
        <taxon>Roseibium</taxon>
    </lineage>
</organism>
<dbReference type="EMBL" id="VLLF01000002">
    <property type="protein sequence ID" value="TWI90301.1"/>
    <property type="molecule type" value="Genomic_DNA"/>
</dbReference>
<protein>
    <submittedName>
        <fullName evidence="2">PilZ domain-containing protein</fullName>
    </submittedName>
</protein>
<proteinExistence type="predicted"/>
<sequence length="191" mass="21028">MELLAHLQDKEGATEEVMVVDLDNLTCVSAVVSNVSQWGCQLRSDKISELRKNIAIRVGNNTRMTKAQILAVKGETGAVVFPKNEQSVIDKRRERRNNVSIPVKITDKEGITEVSGTIVDAGQNGCRIAAKGLSEFPDQVILHVPRFDRPVIGEFAWRNATSGGLRLNWTADSNDDQNEDEDDGAEIRANV</sequence>